<keyword evidence="2 11" id="KW-0808">Transferase</keyword>
<keyword evidence="5" id="KW-0479">Metal-binding</keyword>
<keyword evidence="6" id="KW-0547">Nucleotide-binding</keyword>
<dbReference type="InterPro" id="IPR002646">
    <property type="entry name" value="PolA_pol_head_dom"/>
</dbReference>
<protein>
    <submittedName>
        <fullName evidence="14">tRNA nucleotidyltransferase (CCA-adding enzyme)</fullName>
        <ecNumber evidence="14">2.7.7.72</ecNumber>
        <ecNumber evidence="14">3.1.3.-</ecNumber>
        <ecNumber evidence="14">3.1.4.-</ecNumber>
    </submittedName>
</protein>
<sequence>MRSYVVGGAVRDALLGLPVKDHDHVVVGATPEQMIEAGFRAVGKDFPVFLHPKTHEEYALARTERKTAPGYHGFVFHAAPDVTLEQDLVRRDLTINAMAQGEDGVIVDPLGGRADLEARLFRHVSDAFAEDPVRILRVARFAARLPEFKVAGDTNVLMRQMVEAGEVDALVPERVWQELARGLMERQPSRMLLVLDECGALARLLPELDTQPHTLRVIDTAAQQDHPLEIRFAALMRDVGTAAVEAVSKRLKVPNECRDLALMTAREHGVLAQARTLDADALVTLFERSDAFRKSARFVQMLLTTRCHAKDTEHDPAGDWLLQALGAARGVDAGAVAARCDQRDRIAQAVHQARVEAVAAICNKV</sequence>
<dbReference type="SUPFAM" id="SSF81891">
    <property type="entry name" value="Poly A polymerase C-terminal region-like"/>
    <property type="match status" value="1"/>
</dbReference>
<evidence type="ECO:0000256" key="4">
    <source>
        <dbReference type="ARBA" id="ARBA00022695"/>
    </source>
</evidence>
<dbReference type="EC" id="3.1.3.-" evidence="14"/>
<comment type="caution">
    <text evidence="14">The sequence shown here is derived from an EMBL/GenBank/DDBJ whole genome shotgun (WGS) entry which is preliminary data.</text>
</comment>
<name>A0A7W9X0C9_9BURK</name>
<dbReference type="PANTHER" id="PTHR47545:SF1">
    <property type="entry name" value="MULTIFUNCTIONAL CCA PROTEIN"/>
    <property type="match status" value="1"/>
</dbReference>
<keyword evidence="14" id="KW-0378">Hydrolase</keyword>
<dbReference type="Proteomes" id="UP000540787">
    <property type="component" value="Unassembled WGS sequence"/>
</dbReference>
<comment type="similarity">
    <text evidence="11">Belongs to the tRNA nucleotidyltransferase/poly(A) polymerase family.</text>
</comment>
<dbReference type="GO" id="GO:0046872">
    <property type="term" value="F:metal ion binding"/>
    <property type="evidence" value="ECO:0007669"/>
    <property type="project" value="UniProtKB-KW"/>
</dbReference>
<evidence type="ECO:0000259" key="13">
    <source>
        <dbReference type="Pfam" id="PF12627"/>
    </source>
</evidence>
<keyword evidence="9" id="KW-0460">Magnesium</keyword>
<dbReference type="GO" id="GO:0004810">
    <property type="term" value="F:CCA tRNA nucleotidyltransferase activity"/>
    <property type="evidence" value="ECO:0007669"/>
    <property type="project" value="UniProtKB-EC"/>
</dbReference>
<evidence type="ECO:0000256" key="10">
    <source>
        <dbReference type="ARBA" id="ARBA00022884"/>
    </source>
</evidence>
<dbReference type="InterPro" id="IPR043519">
    <property type="entry name" value="NT_sf"/>
</dbReference>
<reference evidence="14 15" key="1">
    <citation type="submission" date="2020-08" db="EMBL/GenBank/DDBJ databases">
        <title>The Agave Microbiome: Exploring the role of microbial communities in plant adaptations to desert environments.</title>
        <authorList>
            <person name="Partida-Martinez L.P."/>
        </authorList>
    </citation>
    <scope>NUCLEOTIDE SEQUENCE [LARGE SCALE GENOMIC DNA]</scope>
    <source>
        <strain evidence="14 15">AT3.2</strain>
    </source>
</reference>
<dbReference type="SUPFAM" id="SSF81301">
    <property type="entry name" value="Nucleotidyltransferase"/>
    <property type="match status" value="1"/>
</dbReference>
<dbReference type="NCBIfam" id="NF008137">
    <property type="entry name" value="PRK10885.1"/>
    <property type="match status" value="1"/>
</dbReference>
<dbReference type="Pfam" id="PF12627">
    <property type="entry name" value="PolyA_pol_RNAbd"/>
    <property type="match status" value="1"/>
</dbReference>
<dbReference type="GO" id="GO:0003723">
    <property type="term" value="F:RNA binding"/>
    <property type="evidence" value="ECO:0007669"/>
    <property type="project" value="UniProtKB-KW"/>
</dbReference>
<dbReference type="GO" id="GO:0016787">
    <property type="term" value="F:hydrolase activity"/>
    <property type="evidence" value="ECO:0007669"/>
    <property type="project" value="UniProtKB-KW"/>
</dbReference>
<keyword evidence="10 11" id="KW-0694">RNA-binding</keyword>
<keyword evidence="4 14" id="KW-0548">Nucleotidyltransferase</keyword>
<dbReference type="InterPro" id="IPR050124">
    <property type="entry name" value="tRNA_CCA-adding_enzyme"/>
</dbReference>
<dbReference type="CDD" id="cd05398">
    <property type="entry name" value="NT_ClassII-CCAase"/>
    <property type="match status" value="1"/>
</dbReference>
<dbReference type="RefSeq" id="WP_183554493.1">
    <property type="nucleotide sequence ID" value="NZ_JACHBX010000002.1"/>
</dbReference>
<feature type="domain" description="tRNA nucleotidyltransferase/poly(A) polymerase RNA and SrmB- binding" evidence="13">
    <location>
        <begin position="148"/>
        <end position="209"/>
    </location>
</feature>
<evidence type="ECO:0000256" key="1">
    <source>
        <dbReference type="ARBA" id="ARBA00001946"/>
    </source>
</evidence>
<dbReference type="GO" id="GO:0001680">
    <property type="term" value="P:tRNA 3'-terminal CCA addition"/>
    <property type="evidence" value="ECO:0007669"/>
    <property type="project" value="InterPro"/>
</dbReference>
<dbReference type="PIRSF" id="PIRSF000813">
    <property type="entry name" value="CCA_bact"/>
    <property type="match status" value="1"/>
</dbReference>
<keyword evidence="3" id="KW-0819">tRNA processing</keyword>
<organism evidence="14 15">
    <name type="scientific">Massilia aurea</name>
    <dbReference type="NCBI Taxonomy" id="373040"/>
    <lineage>
        <taxon>Bacteria</taxon>
        <taxon>Pseudomonadati</taxon>
        <taxon>Pseudomonadota</taxon>
        <taxon>Betaproteobacteria</taxon>
        <taxon>Burkholderiales</taxon>
        <taxon>Oxalobacteraceae</taxon>
        <taxon>Telluria group</taxon>
        <taxon>Massilia</taxon>
    </lineage>
</organism>
<keyword evidence="15" id="KW-1185">Reference proteome</keyword>
<evidence type="ECO:0000313" key="14">
    <source>
        <dbReference type="EMBL" id="MBB6134168.1"/>
    </source>
</evidence>
<accession>A0A7W9X0C9</accession>
<evidence type="ECO:0000313" key="15">
    <source>
        <dbReference type="Proteomes" id="UP000540787"/>
    </source>
</evidence>
<dbReference type="EC" id="2.7.7.72" evidence="14"/>
<evidence type="ECO:0000259" key="12">
    <source>
        <dbReference type="Pfam" id="PF01743"/>
    </source>
</evidence>
<dbReference type="Gene3D" id="3.30.460.10">
    <property type="entry name" value="Beta Polymerase, domain 2"/>
    <property type="match status" value="1"/>
</dbReference>
<evidence type="ECO:0000256" key="9">
    <source>
        <dbReference type="ARBA" id="ARBA00022842"/>
    </source>
</evidence>
<dbReference type="InterPro" id="IPR032828">
    <property type="entry name" value="PolyA_RNA-bd"/>
</dbReference>
<dbReference type="EC" id="3.1.4.-" evidence="14"/>
<keyword evidence="8" id="KW-0067">ATP-binding</keyword>
<evidence type="ECO:0000256" key="3">
    <source>
        <dbReference type="ARBA" id="ARBA00022694"/>
    </source>
</evidence>
<dbReference type="Gene3D" id="1.10.3090.10">
    <property type="entry name" value="cca-adding enzyme, domain 2"/>
    <property type="match status" value="1"/>
</dbReference>
<evidence type="ECO:0000256" key="6">
    <source>
        <dbReference type="ARBA" id="ARBA00022741"/>
    </source>
</evidence>
<evidence type="ECO:0000256" key="2">
    <source>
        <dbReference type="ARBA" id="ARBA00022679"/>
    </source>
</evidence>
<evidence type="ECO:0000256" key="7">
    <source>
        <dbReference type="ARBA" id="ARBA00022800"/>
    </source>
</evidence>
<comment type="cofactor">
    <cofactor evidence="1">
        <name>Mg(2+)</name>
        <dbReference type="ChEBI" id="CHEBI:18420"/>
    </cofactor>
</comment>
<dbReference type="GO" id="GO:0042245">
    <property type="term" value="P:RNA repair"/>
    <property type="evidence" value="ECO:0007669"/>
    <property type="project" value="UniProtKB-KW"/>
</dbReference>
<gene>
    <name evidence="14" type="ORF">HD842_002310</name>
</gene>
<dbReference type="AlphaFoldDB" id="A0A7W9X0C9"/>
<proteinExistence type="inferred from homology"/>
<evidence type="ECO:0000256" key="5">
    <source>
        <dbReference type="ARBA" id="ARBA00022723"/>
    </source>
</evidence>
<evidence type="ECO:0000256" key="11">
    <source>
        <dbReference type="RuleBase" id="RU003953"/>
    </source>
</evidence>
<dbReference type="GO" id="GO:0005524">
    <property type="term" value="F:ATP binding"/>
    <property type="evidence" value="ECO:0007669"/>
    <property type="project" value="UniProtKB-KW"/>
</dbReference>
<dbReference type="EMBL" id="JACHBX010000002">
    <property type="protein sequence ID" value="MBB6134168.1"/>
    <property type="molecule type" value="Genomic_DNA"/>
</dbReference>
<dbReference type="InterPro" id="IPR012006">
    <property type="entry name" value="CCA_bact"/>
</dbReference>
<dbReference type="PANTHER" id="PTHR47545">
    <property type="entry name" value="MULTIFUNCTIONAL CCA PROTEIN"/>
    <property type="match status" value="1"/>
</dbReference>
<feature type="domain" description="Poly A polymerase head" evidence="12">
    <location>
        <begin position="4"/>
        <end position="121"/>
    </location>
</feature>
<evidence type="ECO:0000256" key="8">
    <source>
        <dbReference type="ARBA" id="ARBA00022840"/>
    </source>
</evidence>
<keyword evidence="7" id="KW-0692">RNA repair</keyword>
<dbReference type="Pfam" id="PF01743">
    <property type="entry name" value="PolyA_pol"/>
    <property type="match status" value="1"/>
</dbReference>